<evidence type="ECO:0000313" key="2">
    <source>
        <dbReference type="EMBL" id="WCT13300.1"/>
    </source>
</evidence>
<evidence type="ECO:0000313" key="3">
    <source>
        <dbReference type="Proteomes" id="UP001216139"/>
    </source>
</evidence>
<sequence>MLSKWALLLITLGLIIKILSCLDIFGIPLCRPDQPAWEAFICNLCTGIGTALATGLAARIRQPFTFCYLSGMGADPSESAWLPWEKLTRHLKGRTEKDRNHLQARYTYFCVHSFRPGGILPDKTAKCWHFLIGFIIVRVNVLANAMISITKSKSLFRRKEMITNSEIEKLAAGI</sequence>
<dbReference type="EMBL" id="CP117167">
    <property type="protein sequence ID" value="WCT13300.1"/>
    <property type="molecule type" value="Genomic_DNA"/>
</dbReference>
<proteinExistence type="predicted"/>
<feature type="transmembrane region" description="Helical" evidence="1">
    <location>
        <begin position="128"/>
        <end position="149"/>
    </location>
</feature>
<organism evidence="2 3">
    <name type="scientific">Mucilaginibacter jinjuensis</name>
    <dbReference type="NCBI Taxonomy" id="1176721"/>
    <lineage>
        <taxon>Bacteria</taxon>
        <taxon>Pseudomonadati</taxon>
        <taxon>Bacteroidota</taxon>
        <taxon>Sphingobacteriia</taxon>
        <taxon>Sphingobacteriales</taxon>
        <taxon>Sphingobacteriaceae</taxon>
        <taxon>Mucilaginibacter</taxon>
    </lineage>
</organism>
<keyword evidence="3" id="KW-1185">Reference proteome</keyword>
<name>A0ABY7TB45_9SPHI</name>
<keyword evidence="1" id="KW-1133">Transmembrane helix</keyword>
<protein>
    <recommendedName>
        <fullName evidence="4">Transmembrane protein</fullName>
    </recommendedName>
</protein>
<gene>
    <name evidence="2" type="ORF">PQO05_05060</name>
</gene>
<dbReference type="Proteomes" id="UP001216139">
    <property type="component" value="Chromosome"/>
</dbReference>
<evidence type="ECO:0008006" key="4">
    <source>
        <dbReference type="Google" id="ProtNLM"/>
    </source>
</evidence>
<evidence type="ECO:0000256" key="1">
    <source>
        <dbReference type="SAM" id="Phobius"/>
    </source>
</evidence>
<dbReference type="RefSeq" id="WP_273631585.1">
    <property type="nucleotide sequence ID" value="NZ_CP117167.1"/>
</dbReference>
<dbReference type="Gene3D" id="3.40.50.720">
    <property type="entry name" value="NAD(P)-binding Rossmann-like Domain"/>
    <property type="match status" value="1"/>
</dbReference>
<keyword evidence="1" id="KW-0472">Membrane</keyword>
<reference evidence="2 3" key="1">
    <citation type="submission" date="2023-02" db="EMBL/GenBank/DDBJ databases">
        <title>Genome sequence of Mucilaginibacter jinjuensis strain KACC 16571.</title>
        <authorList>
            <person name="Kim S."/>
            <person name="Heo J."/>
            <person name="Kwon S.-W."/>
        </authorList>
    </citation>
    <scope>NUCLEOTIDE SEQUENCE [LARGE SCALE GENOMIC DNA]</scope>
    <source>
        <strain evidence="2 3">KACC 16571</strain>
    </source>
</reference>
<keyword evidence="1" id="KW-0812">Transmembrane</keyword>
<accession>A0ABY7TB45</accession>